<keyword evidence="10" id="KW-1185">Reference proteome</keyword>
<dbReference type="AlphaFoldDB" id="A0AAN7Q7J2"/>
<dbReference type="EMBL" id="JARPUR010000002">
    <property type="protein sequence ID" value="KAK4882245.1"/>
    <property type="molecule type" value="Genomic_DNA"/>
</dbReference>
<keyword evidence="7" id="KW-0539">Nucleus</keyword>
<evidence type="ECO:0000259" key="8">
    <source>
        <dbReference type="Pfam" id="PF13359"/>
    </source>
</evidence>
<evidence type="ECO:0000256" key="4">
    <source>
        <dbReference type="ARBA" id="ARBA00022722"/>
    </source>
</evidence>
<evidence type="ECO:0000256" key="6">
    <source>
        <dbReference type="ARBA" id="ARBA00022801"/>
    </source>
</evidence>
<comment type="subcellular location">
    <subcellularLocation>
        <location evidence="2">Nucleus</location>
    </subcellularLocation>
</comment>
<keyword evidence="4" id="KW-0540">Nuclease</keyword>
<keyword evidence="5" id="KW-0479">Metal-binding</keyword>
<evidence type="ECO:0000313" key="10">
    <source>
        <dbReference type="Proteomes" id="UP001353858"/>
    </source>
</evidence>
<evidence type="ECO:0000313" key="9">
    <source>
        <dbReference type="EMBL" id="KAK4882245.1"/>
    </source>
</evidence>
<dbReference type="InterPro" id="IPR027806">
    <property type="entry name" value="HARBI1_dom"/>
</dbReference>
<dbReference type="PANTHER" id="PTHR22930:SF269">
    <property type="entry name" value="NUCLEASE HARBI1-LIKE PROTEIN"/>
    <property type="match status" value="1"/>
</dbReference>
<evidence type="ECO:0000256" key="5">
    <source>
        <dbReference type="ARBA" id="ARBA00022723"/>
    </source>
</evidence>
<dbReference type="Proteomes" id="UP001353858">
    <property type="component" value="Unassembled WGS sequence"/>
</dbReference>
<name>A0AAN7Q7J2_9COLE</name>
<comment type="cofactor">
    <cofactor evidence="1">
        <name>a divalent metal cation</name>
        <dbReference type="ChEBI" id="CHEBI:60240"/>
    </cofactor>
</comment>
<dbReference type="Pfam" id="PF13359">
    <property type="entry name" value="DDE_Tnp_4"/>
    <property type="match status" value="1"/>
</dbReference>
<accession>A0AAN7Q7J2</accession>
<evidence type="ECO:0000256" key="3">
    <source>
        <dbReference type="ARBA" id="ARBA00006958"/>
    </source>
</evidence>
<protein>
    <recommendedName>
        <fullName evidence="8">DDE Tnp4 domain-containing protein</fullName>
    </recommendedName>
</protein>
<gene>
    <name evidence="9" type="ORF">RN001_005564</name>
</gene>
<feature type="domain" description="DDE Tnp4" evidence="8">
    <location>
        <begin position="161"/>
        <end position="300"/>
    </location>
</feature>
<proteinExistence type="inferred from homology"/>
<reference evidence="10" key="1">
    <citation type="submission" date="2023-01" db="EMBL/GenBank/DDBJ databases">
        <title>Key to firefly adult light organ development and bioluminescence: homeobox transcription factors regulate luciferase expression and transportation to peroxisome.</title>
        <authorList>
            <person name="Fu X."/>
        </authorList>
    </citation>
    <scope>NUCLEOTIDE SEQUENCE [LARGE SCALE GENOMIC DNA]</scope>
</reference>
<dbReference type="GO" id="GO:0046872">
    <property type="term" value="F:metal ion binding"/>
    <property type="evidence" value="ECO:0007669"/>
    <property type="project" value="UniProtKB-KW"/>
</dbReference>
<dbReference type="PANTHER" id="PTHR22930">
    <property type="match status" value="1"/>
</dbReference>
<sequence>MIDSSSDSEIEFASAALVLSTSVLLLEKEKQKRKKWSRKWLQRRSENGILNMLNTELLPEDPTSYRNFVRLPYPLFTMLLNLIEKDIEKQDTVMRDSITAQNRLEVTLRFLATRETFRSLMYSTRIHESTISRFIPEVCRAIYKHLKATYLKDFPHCLGALDGRHIKFRPPRSAGSYYYNYKGDHSIVLLGLADAEYKFIYANIGTNGRISDGGTFRNSALSEALSTNTLNFPAPEPLPGRSCSVPHDCRIFNYRLSRARRIIENAFGILANRFRILLNPISLSVEKVEVITLACIALHNFLATENSISYLDIEASSEDSNLQHISVRDGNRCSQNAKDIREEFKIFFNSTGARDWQEDQVQANNM</sequence>
<dbReference type="InterPro" id="IPR045249">
    <property type="entry name" value="HARBI1-like"/>
</dbReference>
<comment type="similarity">
    <text evidence="3">Belongs to the HARBI1 family.</text>
</comment>
<dbReference type="GO" id="GO:0004518">
    <property type="term" value="F:nuclease activity"/>
    <property type="evidence" value="ECO:0007669"/>
    <property type="project" value="UniProtKB-KW"/>
</dbReference>
<comment type="caution">
    <text evidence="9">The sequence shown here is derived from an EMBL/GenBank/DDBJ whole genome shotgun (WGS) entry which is preliminary data.</text>
</comment>
<dbReference type="GO" id="GO:0016787">
    <property type="term" value="F:hydrolase activity"/>
    <property type="evidence" value="ECO:0007669"/>
    <property type="project" value="UniProtKB-KW"/>
</dbReference>
<evidence type="ECO:0000256" key="1">
    <source>
        <dbReference type="ARBA" id="ARBA00001968"/>
    </source>
</evidence>
<evidence type="ECO:0000256" key="7">
    <source>
        <dbReference type="ARBA" id="ARBA00023242"/>
    </source>
</evidence>
<organism evidence="9 10">
    <name type="scientific">Aquatica leii</name>
    <dbReference type="NCBI Taxonomy" id="1421715"/>
    <lineage>
        <taxon>Eukaryota</taxon>
        <taxon>Metazoa</taxon>
        <taxon>Ecdysozoa</taxon>
        <taxon>Arthropoda</taxon>
        <taxon>Hexapoda</taxon>
        <taxon>Insecta</taxon>
        <taxon>Pterygota</taxon>
        <taxon>Neoptera</taxon>
        <taxon>Endopterygota</taxon>
        <taxon>Coleoptera</taxon>
        <taxon>Polyphaga</taxon>
        <taxon>Elateriformia</taxon>
        <taxon>Elateroidea</taxon>
        <taxon>Lampyridae</taxon>
        <taxon>Luciolinae</taxon>
        <taxon>Aquatica</taxon>
    </lineage>
</organism>
<evidence type="ECO:0000256" key="2">
    <source>
        <dbReference type="ARBA" id="ARBA00004123"/>
    </source>
</evidence>
<dbReference type="GO" id="GO:0005634">
    <property type="term" value="C:nucleus"/>
    <property type="evidence" value="ECO:0007669"/>
    <property type="project" value="UniProtKB-SubCell"/>
</dbReference>
<keyword evidence="6" id="KW-0378">Hydrolase</keyword>